<dbReference type="Gene3D" id="1.10.3210.10">
    <property type="entry name" value="Hypothetical protein af1432"/>
    <property type="match status" value="1"/>
</dbReference>
<dbReference type="AlphaFoldDB" id="A0A139N689"/>
<evidence type="ECO:0000313" key="2">
    <source>
        <dbReference type="Proteomes" id="UP000070096"/>
    </source>
</evidence>
<comment type="caution">
    <text evidence="1">The sequence shown here is derived from an EMBL/GenBank/DDBJ whole genome shotgun (WGS) entry which is preliminary data.</text>
</comment>
<organism evidence="1 2">
    <name type="scientific">Streptococcus gordonii</name>
    <dbReference type="NCBI Taxonomy" id="1302"/>
    <lineage>
        <taxon>Bacteria</taxon>
        <taxon>Bacillati</taxon>
        <taxon>Bacillota</taxon>
        <taxon>Bacilli</taxon>
        <taxon>Lactobacillales</taxon>
        <taxon>Streptococcaceae</taxon>
        <taxon>Streptococcus</taxon>
    </lineage>
</organism>
<gene>
    <name evidence="1" type="ORF">SGODD07_01192</name>
</gene>
<dbReference type="SUPFAM" id="SSF109604">
    <property type="entry name" value="HD-domain/PDEase-like"/>
    <property type="match status" value="1"/>
</dbReference>
<proteinExistence type="predicted"/>
<name>A0A139N689_STRGN</name>
<dbReference type="PANTHER" id="PTHR35795">
    <property type="entry name" value="SLR1885 PROTEIN"/>
    <property type="match status" value="1"/>
</dbReference>
<dbReference type="EMBL" id="LQRC01000175">
    <property type="protein sequence ID" value="KXT71548.1"/>
    <property type="molecule type" value="Genomic_DNA"/>
</dbReference>
<accession>A0A139N689</accession>
<dbReference type="PANTHER" id="PTHR35795:SF1">
    <property type="entry name" value="BIS(5'-NUCLEOSYL)-TETRAPHOSPHATASE, SYMMETRICAL"/>
    <property type="match status" value="1"/>
</dbReference>
<dbReference type="InterPro" id="IPR051094">
    <property type="entry name" value="Diverse_Catalytic_Enzymes"/>
</dbReference>
<sequence>MSELDKVVYVADYIEHNRDFPGVDKARELAQRSLNQAVAYETARTVEHLAHKGLPIYPQTLETYNAFVGYLKEIEEN</sequence>
<dbReference type="PATRIC" id="fig|1302.21.peg.1331"/>
<dbReference type="Proteomes" id="UP000070096">
    <property type="component" value="Unassembled WGS sequence"/>
</dbReference>
<reference evidence="1 2" key="1">
    <citation type="submission" date="2016-01" db="EMBL/GenBank/DDBJ databases">
        <title>Highly variable Streptococcus oralis are common among viridans streptococci isolated from primates.</title>
        <authorList>
            <person name="Denapaite D."/>
            <person name="Rieger M."/>
            <person name="Koendgen S."/>
            <person name="Brueckner R."/>
            <person name="Ochigava I."/>
            <person name="Kappeler P."/>
            <person name="Maetz-Rensing K."/>
            <person name="Leendertz F."/>
            <person name="Hakenbeck R."/>
        </authorList>
    </citation>
    <scope>NUCLEOTIDE SEQUENCE [LARGE SCALE GENOMIC DNA]</scope>
    <source>
        <strain evidence="1 2">DD07</strain>
    </source>
</reference>
<protein>
    <submittedName>
        <fullName evidence="1">Hydrolase (HAD superfamily), YqeK</fullName>
    </submittedName>
</protein>
<dbReference type="GO" id="GO:0016787">
    <property type="term" value="F:hydrolase activity"/>
    <property type="evidence" value="ECO:0007669"/>
    <property type="project" value="UniProtKB-KW"/>
</dbReference>
<keyword evidence="1" id="KW-0378">Hydrolase</keyword>
<evidence type="ECO:0000313" key="1">
    <source>
        <dbReference type="EMBL" id="KXT71548.1"/>
    </source>
</evidence>